<evidence type="ECO:0000313" key="4">
    <source>
        <dbReference type="Proteomes" id="UP001201844"/>
    </source>
</evidence>
<dbReference type="EMBL" id="JAKVIN010000002">
    <property type="protein sequence ID" value="MCJ8148321.1"/>
    <property type="molecule type" value="Genomic_DNA"/>
</dbReference>
<dbReference type="Pfam" id="PF02625">
    <property type="entry name" value="XdhC_CoxI"/>
    <property type="match status" value="1"/>
</dbReference>
<gene>
    <name evidence="3" type="primary">xdhC</name>
    <name evidence="3" type="ORF">MKI86_04180</name>
</gene>
<evidence type="ECO:0000259" key="2">
    <source>
        <dbReference type="Pfam" id="PF13478"/>
    </source>
</evidence>
<proteinExistence type="predicted"/>
<organism evidence="3 4">
    <name type="scientific">Shinella sedimenti</name>
    <dbReference type="NCBI Taxonomy" id="2919913"/>
    <lineage>
        <taxon>Bacteria</taxon>
        <taxon>Pseudomonadati</taxon>
        <taxon>Pseudomonadota</taxon>
        <taxon>Alphaproteobacteria</taxon>
        <taxon>Hyphomicrobiales</taxon>
        <taxon>Rhizobiaceae</taxon>
        <taxon>Shinella</taxon>
    </lineage>
</organism>
<dbReference type="Gene3D" id="3.40.50.720">
    <property type="entry name" value="NAD(P)-binding Rossmann-like Domain"/>
    <property type="match status" value="1"/>
</dbReference>
<reference evidence="3 4" key="1">
    <citation type="submission" date="2022-02" db="EMBL/GenBank/DDBJ databases">
        <title>Shinella B3.7 sp. nov., isolated from Sediment (Zhairuo Island).</title>
        <authorList>
            <person name="Chen G."/>
        </authorList>
    </citation>
    <scope>NUCLEOTIDE SEQUENCE [LARGE SCALE GENOMIC DNA]</scope>
    <source>
        <strain evidence="3 4">B3.7</strain>
    </source>
</reference>
<comment type="caution">
    <text evidence="3">The sequence shown here is derived from an EMBL/GenBank/DDBJ whole genome shotgun (WGS) entry which is preliminary data.</text>
</comment>
<dbReference type="RefSeq" id="WP_241597896.1">
    <property type="nucleotide sequence ID" value="NZ_JAKVIN010000002.1"/>
</dbReference>
<sequence>MNFLQDSLEGFLAREHRVVIVDITAVKGSAPRDAGAFMLVAPTDIHGTIGGGQLEYEAIENARKLLAEAGGEPVLDIPLGPEIGECCGGRVTLTFTFADEPARAALDARLAEDERRKPQVWVFGAGHVGRALADALTPLPLKVFVVEKRETELDQMTSEVHHRLSDKPASVIADIPAGAAVVIVTHDHALDFMIAREALARTDLAYIGMVGSKSKRASFLHTLDEDGIDRSVADRLVLPIGGTAVNDKRPEVIAAMTAAELLVAFAAKTQGISSRSGIASVSNDAAGL</sequence>
<dbReference type="InterPro" id="IPR027051">
    <property type="entry name" value="XdhC_Rossmann_dom"/>
</dbReference>
<dbReference type="InterPro" id="IPR014308">
    <property type="entry name" value="Xanthine_DH_XdhC"/>
</dbReference>
<evidence type="ECO:0000313" key="3">
    <source>
        <dbReference type="EMBL" id="MCJ8148321.1"/>
    </source>
</evidence>
<dbReference type="PANTHER" id="PTHR30388:SF6">
    <property type="entry name" value="XANTHINE DEHYDROGENASE SUBUNIT A-RELATED"/>
    <property type="match status" value="1"/>
</dbReference>
<dbReference type="NCBIfam" id="TIGR02964">
    <property type="entry name" value="xanthine_xdhC"/>
    <property type="match status" value="1"/>
</dbReference>
<dbReference type="InterPro" id="IPR052698">
    <property type="entry name" value="MoCofactor_Util/Proc"/>
</dbReference>
<dbReference type="InterPro" id="IPR036291">
    <property type="entry name" value="NAD(P)-bd_dom_sf"/>
</dbReference>
<evidence type="ECO:0000259" key="1">
    <source>
        <dbReference type="Pfam" id="PF02625"/>
    </source>
</evidence>
<feature type="domain" description="XdhC- CoxI" evidence="1">
    <location>
        <begin position="12"/>
        <end position="71"/>
    </location>
</feature>
<dbReference type="InterPro" id="IPR003777">
    <property type="entry name" value="XdhC_CoxI"/>
</dbReference>
<keyword evidence="4" id="KW-1185">Reference proteome</keyword>
<dbReference type="SUPFAM" id="SSF51735">
    <property type="entry name" value="NAD(P)-binding Rossmann-fold domains"/>
    <property type="match status" value="1"/>
</dbReference>
<dbReference type="PANTHER" id="PTHR30388">
    <property type="entry name" value="ALDEHYDE OXIDOREDUCTASE MOLYBDENUM COFACTOR ASSEMBLY PROTEIN"/>
    <property type="match status" value="1"/>
</dbReference>
<name>A0ABT0CI73_9HYPH</name>
<feature type="domain" description="XdhC Rossmann" evidence="2">
    <location>
        <begin position="120"/>
        <end position="261"/>
    </location>
</feature>
<protein>
    <submittedName>
        <fullName evidence="3">Xanthine dehydrogenase accessory protein XdhC</fullName>
    </submittedName>
</protein>
<accession>A0ABT0CI73</accession>
<dbReference type="Proteomes" id="UP001201844">
    <property type="component" value="Unassembled WGS sequence"/>
</dbReference>
<dbReference type="Pfam" id="PF13478">
    <property type="entry name" value="XdhC_C"/>
    <property type="match status" value="1"/>
</dbReference>